<sequence length="74" mass="8554">MSPSKTWPALAQIEKKKKSGNEREPFTVRARPALMANAISQIKRPSSFSKVDRMANIKCSFYVYKLRAEIYLKF</sequence>
<organism evidence="2 3">
    <name type="scientific">Dendrobium nobile</name>
    <name type="common">Orchid</name>
    <dbReference type="NCBI Taxonomy" id="94219"/>
    <lineage>
        <taxon>Eukaryota</taxon>
        <taxon>Viridiplantae</taxon>
        <taxon>Streptophyta</taxon>
        <taxon>Embryophyta</taxon>
        <taxon>Tracheophyta</taxon>
        <taxon>Spermatophyta</taxon>
        <taxon>Magnoliopsida</taxon>
        <taxon>Liliopsida</taxon>
        <taxon>Asparagales</taxon>
        <taxon>Orchidaceae</taxon>
        <taxon>Epidendroideae</taxon>
        <taxon>Malaxideae</taxon>
        <taxon>Dendrobiinae</taxon>
        <taxon>Dendrobium</taxon>
    </lineage>
</organism>
<keyword evidence="3" id="KW-1185">Reference proteome</keyword>
<feature type="region of interest" description="Disordered" evidence="1">
    <location>
        <begin position="1"/>
        <end position="24"/>
    </location>
</feature>
<dbReference type="AlphaFoldDB" id="A0A8T3CC58"/>
<evidence type="ECO:0000313" key="2">
    <source>
        <dbReference type="EMBL" id="KAI0529322.1"/>
    </source>
</evidence>
<evidence type="ECO:0000313" key="3">
    <source>
        <dbReference type="Proteomes" id="UP000829196"/>
    </source>
</evidence>
<gene>
    <name evidence="2" type="ORF">KFK09_001869</name>
</gene>
<accession>A0A8T3CC58</accession>
<dbReference type="EMBL" id="JAGYWB010000002">
    <property type="protein sequence ID" value="KAI0529322.1"/>
    <property type="molecule type" value="Genomic_DNA"/>
</dbReference>
<dbReference type="Proteomes" id="UP000829196">
    <property type="component" value="Unassembled WGS sequence"/>
</dbReference>
<evidence type="ECO:0000256" key="1">
    <source>
        <dbReference type="SAM" id="MobiDB-lite"/>
    </source>
</evidence>
<name>A0A8T3CC58_DENNO</name>
<protein>
    <submittedName>
        <fullName evidence="2">Uncharacterized protein</fullName>
    </submittedName>
</protein>
<proteinExistence type="predicted"/>
<reference evidence="2" key="1">
    <citation type="journal article" date="2022" name="Front. Genet.">
        <title>Chromosome-Scale Assembly of the Dendrobium nobile Genome Provides Insights Into the Molecular Mechanism of the Biosynthesis of the Medicinal Active Ingredient of Dendrobium.</title>
        <authorList>
            <person name="Xu Q."/>
            <person name="Niu S.-C."/>
            <person name="Li K.-L."/>
            <person name="Zheng P.-J."/>
            <person name="Zhang X.-J."/>
            <person name="Jia Y."/>
            <person name="Liu Y."/>
            <person name="Niu Y.-X."/>
            <person name="Yu L.-H."/>
            <person name="Chen D.-F."/>
            <person name="Zhang G.-Q."/>
        </authorList>
    </citation>
    <scope>NUCLEOTIDE SEQUENCE</scope>
    <source>
        <tissue evidence="2">Leaf</tissue>
    </source>
</reference>
<comment type="caution">
    <text evidence="2">The sequence shown here is derived from an EMBL/GenBank/DDBJ whole genome shotgun (WGS) entry which is preliminary data.</text>
</comment>